<gene>
    <name evidence="1" type="ORF">ACFFN1_03170</name>
</gene>
<organism evidence="1 2">
    <name type="scientific">Brevibacterium otitidis</name>
    <dbReference type="NCBI Taxonomy" id="53364"/>
    <lineage>
        <taxon>Bacteria</taxon>
        <taxon>Bacillati</taxon>
        <taxon>Actinomycetota</taxon>
        <taxon>Actinomycetes</taxon>
        <taxon>Micrococcales</taxon>
        <taxon>Brevibacteriaceae</taxon>
        <taxon>Brevibacterium</taxon>
    </lineage>
</organism>
<dbReference type="EMBL" id="JBHMAU010000025">
    <property type="protein sequence ID" value="MFB9775418.1"/>
    <property type="molecule type" value="Genomic_DNA"/>
</dbReference>
<evidence type="ECO:0000313" key="1">
    <source>
        <dbReference type="EMBL" id="MFB9775418.1"/>
    </source>
</evidence>
<accession>A0ABV5WZ07</accession>
<dbReference type="Gene3D" id="3.90.79.10">
    <property type="entry name" value="Nucleoside Triphosphate Pyrophosphohydrolase"/>
    <property type="match status" value="1"/>
</dbReference>
<protein>
    <submittedName>
        <fullName evidence="1">Uncharacterized protein</fullName>
    </submittedName>
</protein>
<proteinExistence type="predicted"/>
<name>A0ABV5WZ07_9MICO</name>
<dbReference type="Proteomes" id="UP001589707">
    <property type="component" value="Unassembled WGS sequence"/>
</dbReference>
<keyword evidence="2" id="KW-1185">Reference proteome</keyword>
<evidence type="ECO:0000313" key="2">
    <source>
        <dbReference type="Proteomes" id="UP001589707"/>
    </source>
</evidence>
<dbReference type="RefSeq" id="WP_376838525.1">
    <property type="nucleotide sequence ID" value="NZ_JBHMAU010000025.1"/>
</dbReference>
<comment type="caution">
    <text evidence="1">The sequence shown here is derived from an EMBL/GenBank/DDBJ whole genome shotgun (WGS) entry which is preliminary data.</text>
</comment>
<sequence>MSQDLAHLLNLFESGETTPTPAVPTPAAAVVCVRDTPGGIQVFVTRQADAPGLTEKNRWAFPIAELHPDDIHHLPLAVWDAQKCARMLRMDNSTKALNYFATAARAALELLGVLLAEDVDGRIISSTDTPLWEESRRKLVTGKKTLGQLMSERDLKVRLDLLSPWMRWVNTRWQLRRHDVIYFICAVPHGQTVSFRSANESWGGWMTPAAVLESAGQAGAGKLAASQAGKGQAGKGQAGKGQAGVEQGDADYISASTRLVCESLAETPTVGSAMARVRDVSPILPEIVRHDDQWWVSLSDRADPSERGQVRDVEKIVAESDLEYSVGLLSSED</sequence>
<reference evidence="1 2" key="1">
    <citation type="submission" date="2024-09" db="EMBL/GenBank/DDBJ databases">
        <authorList>
            <person name="Sun Q."/>
            <person name="Mori K."/>
        </authorList>
    </citation>
    <scope>NUCLEOTIDE SEQUENCE [LARGE SCALE GENOMIC DNA]</scope>
    <source>
        <strain evidence="1 2">JCM 11683</strain>
    </source>
</reference>